<keyword evidence="3 5" id="KW-1133">Transmembrane helix</keyword>
<dbReference type="PANTHER" id="PTHR43027:SF1">
    <property type="entry name" value="DOXORUBICIN RESISTANCE ABC TRANSPORTER PERMEASE PROTEIN DRRC-RELATED"/>
    <property type="match status" value="1"/>
</dbReference>
<evidence type="ECO:0000313" key="7">
    <source>
        <dbReference type="EMBL" id="AIM26729.1"/>
    </source>
</evidence>
<dbReference type="GeneID" id="91755017"/>
<organism evidence="7 13">
    <name type="scientific">Metallosphaera sedula</name>
    <dbReference type="NCBI Taxonomy" id="43687"/>
    <lineage>
        <taxon>Archaea</taxon>
        <taxon>Thermoproteota</taxon>
        <taxon>Thermoprotei</taxon>
        <taxon>Sulfolobales</taxon>
        <taxon>Sulfolobaceae</taxon>
        <taxon>Metallosphaera</taxon>
    </lineage>
</organism>
<dbReference type="Proteomes" id="UP000062475">
    <property type="component" value="Chromosome"/>
</dbReference>
<reference evidence="7 13" key="1">
    <citation type="journal article" date="2014" name="J. Bacteriol.">
        <title>Role of an Archaeal PitA Transporter in the Copper and Arsenic Resistance of Metallosphaera sedula, an Extreme Thermoacidophile.</title>
        <authorList>
            <person name="McCarthy S."/>
            <person name="Ai C."/>
            <person name="Wheaton G."/>
            <person name="Tevatia R."/>
            <person name="Eckrich V."/>
            <person name="Kelly R."/>
            <person name="Blum P."/>
        </authorList>
    </citation>
    <scope>NUCLEOTIDE SEQUENCE [LARGE SCALE GENOMIC DNA]</scope>
    <source>
        <strain evidence="7 13">CuR1</strain>
    </source>
</reference>
<dbReference type="InterPro" id="IPR052902">
    <property type="entry name" value="ABC-2_transporter"/>
</dbReference>
<feature type="transmembrane region" description="Helical" evidence="5">
    <location>
        <begin position="251"/>
        <end position="276"/>
    </location>
</feature>
<evidence type="ECO:0000313" key="16">
    <source>
        <dbReference type="Proteomes" id="UP000062398"/>
    </source>
</evidence>
<evidence type="ECO:0000256" key="3">
    <source>
        <dbReference type="ARBA" id="ARBA00022989"/>
    </source>
</evidence>
<evidence type="ECO:0000256" key="2">
    <source>
        <dbReference type="ARBA" id="ARBA00022692"/>
    </source>
</evidence>
<dbReference type="GO" id="GO:0016020">
    <property type="term" value="C:membrane"/>
    <property type="evidence" value="ECO:0007669"/>
    <property type="project" value="UniProtKB-SubCell"/>
</dbReference>
<protein>
    <submittedName>
        <fullName evidence="8">ABC transporter</fullName>
    </submittedName>
    <submittedName>
        <fullName evidence="7">ABC-2 type transporter</fullName>
    </submittedName>
</protein>
<dbReference type="Proteomes" id="UP000061362">
    <property type="component" value="Chromosome"/>
</dbReference>
<comment type="subcellular location">
    <subcellularLocation>
        <location evidence="1">Membrane</location>
        <topology evidence="1">Multi-pass membrane protein</topology>
    </subcellularLocation>
</comment>
<dbReference type="Proteomes" id="UP000062398">
    <property type="component" value="Chromosome"/>
</dbReference>
<dbReference type="PATRIC" id="fig|43687.5.peg.581"/>
<dbReference type="Proteomes" id="UP000068832">
    <property type="component" value="Chromosome"/>
</dbReference>
<gene>
    <name evidence="7" type="ORF">HA72_0567</name>
    <name evidence="8" type="ORF">MsedA_0579</name>
    <name evidence="9" type="ORF">MsedB_0579</name>
    <name evidence="10" type="ORF">MsedC_0578</name>
    <name evidence="11" type="ORF">MsedD_0579</name>
    <name evidence="12" type="ORF">MsedE_0579</name>
</gene>
<dbReference type="PROSITE" id="PS51012">
    <property type="entry name" value="ABC_TM2"/>
    <property type="match status" value="1"/>
</dbReference>
<dbReference type="EMBL" id="CP012176">
    <property type="protein sequence ID" value="AKV82669.1"/>
    <property type="molecule type" value="Genomic_DNA"/>
</dbReference>
<dbReference type="InterPro" id="IPR047817">
    <property type="entry name" value="ABC2_TM_bact-type"/>
</dbReference>
<evidence type="ECO:0000313" key="12">
    <source>
        <dbReference type="EMBL" id="AKV82669.1"/>
    </source>
</evidence>
<evidence type="ECO:0000256" key="5">
    <source>
        <dbReference type="SAM" id="Phobius"/>
    </source>
</evidence>
<evidence type="ECO:0000313" key="8">
    <source>
        <dbReference type="EMBL" id="AKV73685.1"/>
    </source>
</evidence>
<accession>A0A088E2Q3</accession>
<dbReference type="EMBL" id="CP008822">
    <property type="protein sequence ID" value="AIM26729.1"/>
    <property type="molecule type" value="Genomic_DNA"/>
</dbReference>
<evidence type="ECO:0000259" key="6">
    <source>
        <dbReference type="PROSITE" id="PS51012"/>
    </source>
</evidence>
<proteinExistence type="predicted"/>
<dbReference type="OMA" id="MAIMETC"/>
<dbReference type="AlphaFoldDB" id="A0A088E2Q3"/>
<evidence type="ECO:0000313" key="13">
    <source>
        <dbReference type="Proteomes" id="UP000029084"/>
    </source>
</evidence>
<dbReference type="EMBL" id="CP012175">
    <property type="protein sequence ID" value="AKV80421.1"/>
    <property type="molecule type" value="Genomic_DNA"/>
</dbReference>
<reference evidence="12 14" key="3">
    <citation type="submission" date="2015-07" db="EMBL/GenBank/DDBJ databases">
        <title>Physiological, transcriptional responses and genome re-sequencing of acid resistant extremely thermoacidophilic Metallosphaera sedula SARC-M1.</title>
        <authorList>
            <person name="Ai C."/>
            <person name="McCarthy S."/>
            <person name="Eckrich V."/>
            <person name="Rudrappa D."/>
            <person name="Qiu G."/>
            <person name="Blum P."/>
        </authorList>
    </citation>
    <scope>NUCLEOTIDE SEQUENCE [LARGE SCALE GENOMIC DNA]</scope>
    <source>
        <strain evidence="12 14">SARC-M1</strain>
    </source>
</reference>
<feature type="transmembrane region" description="Helical" evidence="5">
    <location>
        <begin position="21"/>
        <end position="44"/>
    </location>
</feature>
<evidence type="ECO:0000313" key="17">
    <source>
        <dbReference type="Proteomes" id="UP000062475"/>
    </source>
</evidence>
<feature type="transmembrane region" description="Helical" evidence="5">
    <location>
        <begin position="296"/>
        <end position="320"/>
    </location>
</feature>
<evidence type="ECO:0000313" key="10">
    <source>
        <dbReference type="EMBL" id="AKV78176.1"/>
    </source>
</evidence>
<dbReference type="EMBL" id="CP012172">
    <property type="protein sequence ID" value="AKV73685.1"/>
    <property type="molecule type" value="Genomic_DNA"/>
</dbReference>
<dbReference type="OrthoDB" id="37087at2157"/>
<keyword evidence="4 5" id="KW-0472">Membrane</keyword>
<feature type="transmembrane region" description="Helical" evidence="5">
    <location>
        <begin position="182"/>
        <end position="208"/>
    </location>
</feature>
<evidence type="ECO:0000313" key="9">
    <source>
        <dbReference type="EMBL" id="AKV75925.1"/>
    </source>
</evidence>
<feature type="transmembrane region" description="Helical" evidence="5">
    <location>
        <begin position="138"/>
        <end position="161"/>
    </location>
</feature>
<evidence type="ECO:0000313" key="11">
    <source>
        <dbReference type="EMBL" id="AKV80421.1"/>
    </source>
</evidence>
<dbReference type="PANTHER" id="PTHR43027">
    <property type="entry name" value="DOXORUBICIN RESISTANCE ABC TRANSPORTER PERMEASE PROTEIN DRRC-RELATED"/>
    <property type="match status" value="1"/>
</dbReference>
<dbReference type="Pfam" id="PF12698">
    <property type="entry name" value="ABC2_membrane_3"/>
    <property type="match status" value="1"/>
</dbReference>
<reference evidence="15 16" key="2">
    <citation type="journal article" date="2015" name="Genome Announc.">
        <title>Complete Genome Sequences of Evolved Arsenate-Resistant Metallosphaera sedula Strains.</title>
        <authorList>
            <person name="Ai C."/>
            <person name="McCarthy S."/>
            <person name="Schackwitz W."/>
            <person name="Martin J."/>
            <person name="Lipzen A."/>
            <person name="Blum P."/>
        </authorList>
    </citation>
    <scope>NUCLEOTIDE SEQUENCE [LARGE SCALE GENOMIC DNA]</scope>
    <source>
        <strain evidence="10 16">ARS120-1</strain>
        <strain evidence="11 15">ARS120-2</strain>
        <strain evidence="8 18">ARS50-1</strain>
        <strain evidence="9 17">ARS50-2</strain>
    </source>
</reference>
<keyword evidence="2 5" id="KW-0812">Transmembrane</keyword>
<dbReference type="Proteomes" id="UP000056255">
    <property type="component" value="Chromosome"/>
</dbReference>
<evidence type="ECO:0000313" key="15">
    <source>
        <dbReference type="Proteomes" id="UP000061362"/>
    </source>
</evidence>
<evidence type="ECO:0000256" key="4">
    <source>
        <dbReference type="ARBA" id="ARBA00023136"/>
    </source>
</evidence>
<evidence type="ECO:0000313" key="14">
    <source>
        <dbReference type="Proteomes" id="UP000056255"/>
    </source>
</evidence>
<dbReference type="EMBL" id="CP012173">
    <property type="protein sequence ID" value="AKV75925.1"/>
    <property type="molecule type" value="Genomic_DNA"/>
</dbReference>
<evidence type="ECO:0000256" key="1">
    <source>
        <dbReference type="ARBA" id="ARBA00004141"/>
    </source>
</evidence>
<sequence precursor="true">MRNALITAWAIIKDNLSSKTTLFFVIFFPLFLTLIFALGFGAAAEPHVVVVVNGNNSLAGYLNHTELFTGVVGSNEREALIHNYIYVEVNGSKVSIFYPQEDNYLVPSLEAIIQDYLSGTNTVSFNILSQQGFTYYDYVISGMIGVISLSNGVFGVTGVAAGYYRDKLVDRIAASPLKSYEWVMGLIIYEIVITLISTVPILLLGLAFGFLPLISVSFVAFLAISTLMFAGLGAVIFGLSPKDKLFVAQTAANVLVFPLMFLSNAFFSLSAFPPLLKPIVAYQPLSIINDVIRDLVVYNVLPPLFDIGYIAVLTVGLVYVGGRLMRLRETD</sequence>
<name>A0A088E2Q3_9CREN</name>
<dbReference type="Proteomes" id="UP000029084">
    <property type="component" value="Chromosome"/>
</dbReference>
<dbReference type="EMBL" id="CP012174">
    <property type="protein sequence ID" value="AKV78176.1"/>
    <property type="molecule type" value="Genomic_DNA"/>
</dbReference>
<evidence type="ECO:0000313" key="18">
    <source>
        <dbReference type="Proteomes" id="UP000068832"/>
    </source>
</evidence>
<feature type="domain" description="ABC transmembrane type-2" evidence="6">
    <location>
        <begin position="94"/>
        <end position="328"/>
    </location>
</feature>
<dbReference type="InterPro" id="IPR013525">
    <property type="entry name" value="ABC2_TM"/>
</dbReference>
<dbReference type="RefSeq" id="WP_012020530.1">
    <property type="nucleotide sequence ID" value="NZ_CP008822.1"/>
</dbReference>
<feature type="transmembrane region" description="Helical" evidence="5">
    <location>
        <begin position="214"/>
        <end position="239"/>
    </location>
</feature>
<dbReference type="GO" id="GO:0140359">
    <property type="term" value="F:ABC-type transporter activity"/>
    <property type="evidence" value="ECO:0007669"/>
    <property type="project" value="InterPro"/>
</dbReference>